<evidence type="ECO:0000313" key="2">
    <source>
        <dbReference type="Proteomes" id="UP001139319"/>
    </source>
</evidence>
<keyword evidence="2" id="KW-1185">Reference proteome</keyword>
<gene>
    <name evidence="1" type="ORF">M6D89_07615</name>
</gene>
<protein>
    <submittedName>
        <fullName evidence="1">Uncharacterized protein</fullName>
    </submittedName>
</protein>
<proteinExistence type="predicted"/>
<reference evidence="1" key="2">
    <citation type="submission" date="2023-01" db="EMBL/GenBank/DDBJ databases">
        <title>Gilvimarinus xylanilyticus HB14 isolated from Caulerpa lentillifera aquaculture base in Hainan, China.</title>
        <authorList>
            <person name="Zhang Y.-J."/>
        </authorList>
    </citation>
    <scope>NUCLEOTIDE SEQUENCE</scope>
    <source>
        <strain evidence="1">HB14</strain>
    </source>
</reference>
<dbReference type="EMBL" id="JAMFTH010000001">
    <property type="protein sequence ID" value="MCP8899158.1"/>
    <property type="molecule type" value="Genomic_DNA"/>
</dbReference>
<comment type="caution">
    <text evidence="1">The sequence shown here is derived from an EMBL/GenBank/DDBJ whole genome shotgun (WGS) entry which is preliminary data.</text>
</comment>
<sequence>MADIHISDFHKDAARALNMLYSSFPRKLTMFVEDIAGPDAPDEFGLHSPRHMACLSCLMWLADEGYIRYEDTVRQEAVDQATLTHKGFTLLSALISCRSRLANHATQINAQLEPVLEQSDIEGDFAPAIDLVRAALRGGSSNAVDAIMQILLNR</sequence>
<dbReference type="AlphaFoldDB" id="A0A9X2KTU8"/>
<dbReference type="RefSeq" id="WP_253967415.1">
    <property type="nucleotide sequence ID" value="NZ_JAMFTH010000001.1"/>
</dbReference>
<dbReference type="Proteomes" id="UP001139319">
    <property type="component" value="Unassembled WGS sequence"/>
</dbReference>
<organism evidence="1 2">
    <name type="scientific">Gilvimarinus xylanilyticus</name>
    <dbReference type="NCBI Taxonomy" id="2944139"/>
    <lineage>
        <taxon>Bacteria</taxon>
        <taxon>Pseudomonadati</taxon>
        <taxon>Pseudomonadota</taxon>
        <taxon>Gammaproteobacteria</taxon>
        <taxon>Cellvibrionales</taxon>
        <taxon>Cellvibrionaceae</taxon>
        <taxon>Gilvimarinus</taxon>
    </lineage>
</organism>
<name>A0A9X2KTU8_9GAMM</name>
<evidence type="ECO:0000313" key="1">
    <source>
        <dbReference type="EMBL" id="MCP8899158.1"/>
    </source>
</evidence>
<accession>A0A9X2KTU8</accession>
<reference evidence="1" key="1">
    <citation type="submission" date="2022-05" db="EMBL/GenBank/DDBJ databases">
        <authorList>
            <person name="Sun H.-N."/>
        </authorList>
    </citation>
    <scope>NUCLEOTIDE SEQUENCE</scope>
    <source>
        <strain evidence="1">HB14</strain>
    </source>
</reference>